<dbReference type="PANTHER" id="PTHR12300">
    <property type="entry name" value="HVA22-LIKE PROTEINS"/>
    <property type="match status" value="1"/>
</dbReference>
<evidence type="ECO:0000256" key="6">
    <source>
        <dbReference type="RuleBase" id="RU362006"/>
    </source>
</evidence>
<evidence type="ECO:0000256" key="1">
    <source>
        <dbReference type="ARBA" id="ARBA00004141"/>
    </source>
</evidence>
<dbReference type="GO" id="GO:0016020">
    <property type="term" value="C:membrane"/>
    <property type="evidence" value="ECO:0007669"/>
    <property type="project" value="UniProtKB-SubCell"/>
</dbReference>
<evidence type="ECO:0000256" key="5">
    <source>
        <dbReference type="ARBA" id="ARBA00023136"/>
    </source>
</evidence>
<protein>
    <recommendedName>
        <fullName evidence="6">Receptor expression-enhancing protein</fullName>
    </recommendedName>
</protein>
<feature type="transmembrane region" description="Helical" evidence="6">
    <location>
        <begin position="26"/>
        <end position="42"/>
    </location>
</feature>
<sequence>MVFQIHFSFFSINAIESSRKDDDSQWLTYWVVFALLTILEFFSETFVAYIPVYWLVKCLFLVWLFAPMTMGAQKIYARIIQPFVHKHHSLIGKQIGRAAQKLNEGGDGEFSKFPHNFW</sequence>
<dbReference type="PANTHER" id="PTHR12300:SF161">
    <property type="entry name" value="RECEPTOR EXPRESSION-ENHANCING PROTEIN"/>
    <property type="match status" value="1"/>
</dbReference>
<name>A0A3P6QYE2_9BILA</name>
<comment type="similarity">
    <text evidence="2 6">Belongs to the DP1 family.</text>
</comment>
<dbReference type="AlphaFoldDB" id="A0A3P6QYE2"/>
<reference evidence="7 8" key="1">
    <citation type="submission" date="2018-11" db="EMBL/GenBank/DDBJ databases">
        <authorList>
            <consortium name="Pathogen Informatics"/>
        </authorList>
    </citation>
    <scope>NUCLEOTIDE SEQUENCE [LARGE SCALE GENOMIC DNA]</scope>
</reference>
<evidence type="ECO:0000256" key="3">
    <source>
        <dbReference type="ARBA" id="ARBA00022692"/>
    </source>
</evidence>
<accession>A0A3P6QYE2</accession>
<keyword evidence="4 6" id="KW-1133">Transmembrane helix</keyword>
<dbReference type="Pfam" id="PF03134">
    <property type="entry name" value="TB2_DP1_HVA22"/>
    <property type="match status" value="1"/>
</dbReference>
<feature type="transmembrane region" description="Helical" evidence="6">
    <location>
        <begin position="48"/>
        <end position="66"/>
    </location>
</feature>
<dbReference type="OrthoDB" id="10009287at2759"/>
<evidence type="ECO:0000256" key="2">
    <source>
        <dbReference type="ARBA" id="ARBA00008573"/>
    </source>
</evidence>
<evidence type="ECO:0000256" key="4">
    <source>
        <dbReference type="ARBA" id="ARBA00022989"/>
    </source>
</evidence>
<evidence type="ECO:0000313" key="7">
    <source>
        <dbReference type="EMBL" id="VDK37604.1"/>
    </source>
</evidence>
<dbReference type="EMBL" id="UYRT01004955">
    <property type="protein sequence ID" value="VDK37604.1"/>
    <property type="molecule type" value="Genomic_DNA"/>
</dbReference>
<proteinExistence type="inferred from homology"/>
<organism evidence="7 8">
    <name type="scientific">Gongylonema pulchrum</name>
    <dbReference type="NCBI Taxonomy" id="637853"/>
    <lineage>
        <taxon>Eukaryota</taxon>
        <taxon>Metazoa</taxon>
        <taxon>Ecdysozoa</taxon>
        <taxon>Nematoda</taxon>
        <taxon>Chromadorea</taxon>
        <taxon>Rhabditida</taxon>
        <taxon>Spirurina</taxon>
        <taxon>Spiruromorpha</taxon>
        <taxon>Spiruroidea</taxon>
        <taxon>Gongylonematidae</taxon>
        <taxon>Gongylonema</taxon>
    </lineage>
</organism>
<evidence type="ECO:0000313" key="8">
    <source>
        <dbReference type="Proteomes" id="UP000271098"/>
    </source>
</evidence>
<dbReference type="InterPro" id="IPR004345">
    <property type="entry name" value="TB2_DP1_HVA22"/>
</dbReference>
<keyword evidence="5 6" id="KW-0472">Membrane</keyword>
<gene>
    <name evidence="7" type="ORF">GPUH_LOCUS3052</name>
</gene>
<comment type="subcellular location">
    <subcellularLocation>
        <location evidence="1 6">Membrane</location>
        <topology evidence="1 6">Multi-pass membrane protein</topology>
    </subcellularLocation>
</comment>
<dbReference type="Proteomes" id="UP000271098">
    <property type="component" value="Unassembled WGS sequence"/>
</dbReference>
<keyword evidence="3 6" id="KW-0812">Transmembrane</keyword>
<keyword evidence="8" id="KW-1185">Reference proteome</keyword>